<evidence type="ECO:0000313" key="3">
    <source>
        <dbReference type="Proteomes" id="UP001221898"/>
    </source>
</evidence>
<evidence type="ECO:0000256" key="1">
    <source>
        <dbReference type="SAM" id="MobiDB-lite"/>
    </source>
</evidence>
<accession>A0AAD7WG26</accession>
<dbReference type="Proteomes" id="UP001221898">
    <property type="component" value="Unassembled WGS sequence"/>
</dbReference>
<gene>
    <name evidence="2" type="ORF">AAFF_G00032220</name>
</gene>
<reference evidence="2" key="1">
    <citation type="journal article" date="2023" name="Science">
        <title>Genome structures resolve the early diversification of teleost fishes.</title>
        <authorList>
            <person name="Parey E."/>
            <person name="Louis A."/>
            <person name="Montfort J."/>
            <person name="Bouchez O."/>
            <person name="Roques C."/>
            <person name="Iampietro C."/>
            <person name="Lluch J."/>
            <person name="Castinel A."/>
            <person name="Donnadieu C."/>
            <person name="Desvignes T."/>
            <person name="Floi Bucao C."/>
            <person name="Jouanno E."/>
            <person name="Wen M."/>
            <person name="Mejri S."/>
            <person name="Dirks R."/>
            <person name="Jansen H."/>
            <person name="Henkel C."/>
            <person name="Chen W.J."/>
            <person name="Zahm M."/>
            <person name="Cabau C."/>
            <person name="Klopp C."/>
            <person name="Thompson A.W."/>
            <person name="Robinson-Rechavi M."/>
            <person name="Braasch I."/>
            <person name="Lecointre G."/>
            <person name="Bobe J."/>
            <person name="Postlethwait J.H."/>
            <person name="Berthelot C."/>
            <person name="Roest Crollius H."/>
            <person name="Guiguen Y."/>
        </authorList>
    </citation>
    <scope>NUCLEOTIDE SEQUENCE</scope>
    <source>
        <strain evidence="2">NC1722</strain>
    </source>
</reference>
<proteinExistence type="predicted"/>
<sequence length="132" mass="14193">MTGGWRGRERFNFSTSGTDTSAGCPVEQKRGTPLPPGVESLHTASPLHGDSDDLQHRGTTVSMATSSILASESASPSLCLRQRVRLRGRCHSPRMLSDTAVCPQAAQTSSAPQRRSLHGHMGHQVICCWVGR</sequence>
<name>A0AAD7WG26_9TELE</name>
<feature type="region of interest" description="Disordered" evidence="1">
    <location>
        <begin position="1"/>
        <end position="68"/>
    </location>
</feature>
<organism evidence="2 3">
    <name type="scientific">Aldrovandia affinis</name>
    <dbReference type="NCBI Taxonomy" id="143900"/>
    <lineage>
        <taxon>Eukaryota</taxon>
        <taxon>Metazoa</taxon>
        <taxon>Chordata</taxon>
        <taxon>Craniata</taxon>
        <taxon>Vertebrata</taxon>
        <taxon>Euteleostomi</taxon>
        <taxon>Actinopterygii</taxon>
        <taxon>Neopterygii</taxon>
        <taxon>Teleostei</taxon>
        <taxon>Notacanthiformes</taxon>
        <taxon>Halosauridae</taxon>
        <taxon>Aldrovandia</taxon>
    </lineage>
</organism>
<keyword evidence="3" id="KW-1185">Reference proteome</keyword>
<comment type="caution">
    <text evidence="2">The sequence shown here is derived from an EMBL/GenBank/DDBJ whole genome shotgun (WGS) entry which is preliminary data.</text>
</comment>
<evidence type="ECO:0000313" key="2">
    <source>
        <dbReference type="EMBL" id="KAJ8395488.1"/>
    </source>
</evidence>
<feature type="compositionally biased region" description="Polar residues" evidence="1">
    <location>
        <begin position="12"/>
        <end position="21"/>
    </location>
</feature>
<dbReference type="EMBL" id="JAINUG010000116">
    <property type="protein sequence ID" value="KAJ8395488.1"/>
    <property type="molecule type" value="Genomic_DNA"/>
</dbReference>
<feature type="compositionally biased region" description="Basic and acidic residues" evidence="1">
    <location>
        <begin position="1"/>
        <end position="11"/>
    </location>
</feature>
<protein>
    <submittedName>
        <fullName evidence="2">Uncharacterized protein</fullName>
    </submittedName>
</protein>
<dbReference type="AlphaFoldDB" id="A0AAD7WG26"/>